<feature type="chain" id="PRO_5014663083" evidence="1">
    <location>
        <begin position="25"/>
        <end position="70"/>
    </location>
</feature>
<dbReference type="EMBL" id="GGFJ01014486">
    <property type="protein sequence ID" value="MBW63627.1"/>
    <property type="molecule type" value="Transcribed_RNA"/>
</dbReference>
<organism evidence="2">
    <name type="scientific">Anopheles marajoara</name>
    <dbReference type="NCBI Taxonomy" id="58244"/>
    <lineage>
        <taxon>Eukaryota</taxon>
        <taxon>Metazoa</taxon>
        <taxon>Ecdysozoa</taxon>
        <taxon>Arthropoda</taxon>
        <taxon>Hexapoda</taxon>
        <taxon>Insecta</taxon>
        <taxon>Pterygota</taxon>
        <taxon>Neoptera</taxon>
        <taxon>Endopterygota</taxon>
        <taxon>Diptera</taxon>
        <taxon>Nematocera</taxon>
        <taxon>Culicoidea</taxon>
        <taxon>Culicidae</taxon>
        <taxon>Anophelinae</taxon>
        <taxon>Anopheles</taxon>
    </lineage>
</organism>
<sequence length="70" mass="7658">MLLTSGLSGCLSVCVGFLCPLVCCLSHGSLPLSLAKIGSVSRVFIYNLRPKPPPIFPIRIASYARPRRKW</sequence>
<name>A0A2M4CE59_9DIPT</name>
<evidence type="ECO:0000256" key="1">
    <source>
        <dbReference type="SAM" id="SignalP"/>
    </source>
</evidence>
<protein>
    <submittedName>
        <fullName evidence="2">Putative secreted protein</fullName>
    </submittedName>
</protein>
<keyword evidence="1" id="KW-0732">Signal</keyword>
<dbReference type="AlphaFoldDB" id="A0A2M4CE59"/>
<proteinExistence type="predicted"/>
<evidence type="ECO:0000313" key="2">
    <source>
        <dbReference type="EMBL" id="MBW63627.1"/>
    </source>
</evidence>
<accession>A0A2M4CE59</accession>
<reference evidence="2" key="1">
    <citation type="submission" date="2018-01" db="EMBL/GenBank/DDBJ databases">
        <title>An insight into the sialome of Amazonian anophelines.</title>
        <authorList>
            <person name="Ribeiro J.M."/>
            <person name="Scarpassa V."/>
            <person name="Calvo E."/>
        </authorList>
    </citation>
    <scope>NUCLEOTIDE SEQUENCE</scope>
    <source>
        <tissue evidence="2">Salivary glands</tissue>
    </source>
</reference>
<feature type="signal peptide" evidence="1">
    <location>
        <begin position="1"/>
        <end position="24"/>
    </location>
</feature>